<name>A0A832T5S9_PYRHR</name>
<dbReference type="GO" id="GO:0005886">
    <property type="term" value="C:plasma membrane"/>
    <property type="evidence" value="ECO:0007669"/>
    <property type="project" value="UniProtKB-SubCell"/>
</dbReference>
<dbReference type="Gene3D" id="3.30.450.20">
    <property type="entry name" value="PAS domain"/>
    <property type="match status" value="2"/>
</dbReference>
<dbReference type="InterPro" id="IPR003660">
    <property type="entry name" value="HAMP_dom"/>
</dbReference>
<evidence type="ECO:0000256" key="4">
    <source>
        <dbReference type="ARBA" id="ARBA00022692"/>
    </source>
</evidence>
<dbReference type="CDD" id="cd12912">
    <property type="entry name" value="PDC2_MCP_like"/>
    <property type="match status" value="1"/>
</dbReference>
<dbReference type="SMART" id="SM00283">
    <property type="entry name" value="MA"/>
    <property type="match status" value="1"/>
</dbReference>
<dbReference type="PROSITE" id="PS50111">
    <property type="entry name" value="CHEMOTAXIS_TRANSDUC_2"/>
    <property type="match status" value="1"/>
</dbReference>
<keyword evidence="5 11" id="KW-1133">Transmembrane helix</keyword>
<evidence type="ECO:0000313" key="14">
    <source>
        <dbReference type="EMBL" id="HII60931.1"/>
    </source>
</evidence>
<dbReference type="CDD" id="cd06225">
    <property type="entry name" value="HAMP"/>
    <property type="match status" value="1"/>
</dbReference>
<comment type="similarity">
    <text evidence="8">Belongs to the methyl-accepting chemotaxis (MCP) protein family.</text>
</comment>
<accession>A0A832T5S9</accession>
<dbReference type="Pfam" id="PF02743">
    <property type="entry name" value="dCache_1"/>
    <property type="match status" value="1"/>
</dbReference>
<evidence type="ECO:0000256" key="1">
    <source>
        <dbReference type="ARBA" id="ARBA00004651"/>
    </source>
</evidence>
<gene>
    <name evidence="14" type="ORF">HA331_04100</name>
</gene>
<dbReference type="CDD" id="cd12913">
    <property type="entry name" value="PDC1_MCP_like"/>
    <property type="match status" value="1"/>
</dbReference>
<evidence type="ECO:0000256" key="10">
    <source>
        <dbReference type="SAM" id="Coils"/>
    </source>
</evidence>
<evidence type="ECO:0000259" key="13">
    <source>
        <dbReference type="PROSITE" id="PS50885"/>
    </source>
</evidence>
<evidence type="ECO:0000256" key="6">
    <source>
        <dbReference type="ARBA" id="ARBA00023136"/>
    </source>
</evidence>
<feature type="domain" description="Methyl-accepting transducer" evidence="12">
    <location>
        <begin position="453"/>
        <end position="710"/>
    </location>
</feature>
<dbReference type="RefSeq" id="WP_010884598.1">
    <property type="nucleotide sequence ID" value="NZ_DUJN01000004.1"/>
</dbReference>
<evidence type="ECO:0000256" key="2">
    <source>
        <dbReference type="ARBA" id="ARBA00022475"/>
    </source>
</evidence>
<comment type="caution">
    <text evidence="14">The sequence shown here is derived from an EMBL/GenBank/DDBJ whole genome shotgun (WGS) entry which is preliminary data.</text>
</comment>
<organism evidence="14 15">
    <name type="scientific">Pyrococcus horikoshii</name>
    <dbReference type="NCBI Taxonomy" id="53953"/>
    <lineage>
        <taxon>Archaea</taxon>
        <taxon>Methanobacteriati</taxon>
        <taxon>Methanobacteriota</taxon>
        <taxon>Thermococci</taxon>
        <taxon>Thermococcales</taxon>
        <taxon>Thermococcaceae</taxon>
        <taxon>Pyrococcus</taxon>
    </lineage>
</organism>
<dbReference type="SUPFAM" id="SSF103190">
    <property type="entry name" value="Sensory domain-like"/>
    <property type="match status" value="1"/>
</dbReference>
<dbReference type="InterPro" id="IPR029151">
    <property type="entry name" value="Sensor-like_sf"/>
</dbReference>
<dbReference type="OMA" id="VMSEITH"/>
<dbReference type="SUPFAM" id="SSF58104">
    <property type="entry name" value="Methyl-accepting chemotaxis protein (MCP) signaling domain"/>
    <property type="match status" value="2"/>
</dbReference>
<dbReference type="SMART" id="SM00304">
    <property type="entry name" value="HAMP"/>
    <property type="match status" value="3"/>
</dbReference>
<evidence type="ECO:0000256" key="9">
    <source>
        <dbReference type="PROSITE-ProRule" id="PRU00284"/>
    </source>
</evidence>
<sequence>MQFKKKIILIMILAAVVSTAILGGVTLYSFSKVDTMMREELEKPAIEEGGYMALSAADLATRMFEDFFARVSDYGKMANDAVQEAYSRGLDLNEDMMRQFLLERFKKIKDLNEDVSYVYFGDEQGHMYMYPPDELPEGYDPRVRPWYKLAKEKNGPVITEPYRDAATGKWVITYSEPVYVNGEFKGVIGIDVFVSTLVKETQSIKLGKTGYVAVLNPQGLVIIHPKEEYINKLNIFQTPELKDLANELRKGKERGYVVYTFEGIKKVAGYRRMKQTGWIVLATVPLEEITEPTLKAADSVVKDVSEMIYKGFGIAIIAIVAMIVAMYKVAGSILAPLEKLKMAAQALANGKLREVTEYVKEIRYLENDEIGALIQAFEAVSKDLVGTLTAITKRLERLAEGDLTNGLTVEAKGELRDLIEDIKSVTNTLRTSIGSLVDMANELEKRANALAQISNDVTEAINQVNEAIQQVSVEAQRQQETINEITEGMRLVAQTSEESVKAMEEFEGAVSEVVSIANEGSQKGDDALKRIEDIQHMMSRIEETVSKVSEMSRNIEEITNVITSIAEQTNLLALNAAIEAARAGEAGRGFAVVAQEIRKLAEESKQAADNIKSIIDKITDEIKEAVEATKEGVNVIGQSSETLRDTIGYLANIATLLQETSERMSEVKDQIVKTQEEVDKSLRALENLAASAEETTASAEEVSSAVEEQTASIEELRRAAQELRDIVEKMRGIIAKFKV</sequence>
<protein>
    <submittedName>
        <fullName evidence="14">Methyl-accepting chemotaxis protein</fullName>
    </submittedName>
</protein>
<dbReference type="Gene3D" id="6.10.340.10">
    <property type="match status" value="1"/>
</dbReference>
<dbReference type="Proteomes" id="UP000617544">
    <property type="component" value="Unassembled WGS sequence"/>
</dbReference>
<keyword evidence="10" id="KW-0175">Coiled coil</keyword>
<dbReference type="PANTHER" id="PTHR32089:SF112">
    <property type="entry name" value="LYSOZYME-LIKE PROTEIN-RELATED"/>
    <property type="match status" value="1"/>
</dbReference>
<keyword evidence="2" id="KW-1003">Cell membrane</keyword>
<evidence type="ECO:0000256" key="3">
    <source>
        <dbReference type="ARBA" id="ARBA00022500"/>
    </source>
</evidence>
<evidence type="ECO:0000256" key="5">
    <source>
        <dbReference type="ARBA" id="ARBA00022989"/>
    </source>
</evidence>
<dbReference type="EMBL" id="DUJN01000004">
    <property type="protein sequence ID" value="HII60931.1"/>
    <property type="molecule type" value="Genomic_DNA"/>
</dbReference>
<dbReference type="InterPro" id="IPR033479">
    <property type="entry name" value="dCache_1"/>
</dbReference>
<keyword evidence="7 9" id="KW-0807">Transducer</keyword>
<feature type="transmembrane region" description="Helical" evidence="11">
    <location>
        <begin position="7"/>
        <end position="30"/>
    </location>
</feature>
<dbReference type="GO" id="GO:0006935">
    <property type="term" value="P:chemotaxis"/>
    <property type="evidence" value="ECO:0007669"/>
    <property type="project" value="UniProtKB-KW"/>
</dbReference>
<reference evidence="14" key="1">
    <citation type="journal article" date="2020" name="bioRxiv">
        <title>A rank-normalized archaeal taxonomy based on genome phylogeny resolves widespread incomplete and uneven classifications.</title>
        <authorList>
            <person name="Rinke C."/>
            <person name="Chuvochina M."/>
            <person name="Mussig A.J."/>
            <person name="Chaumeil P.-A."/>
            <person name="Waite D.W."/>
            <person name="Whitman W.B."/>
            <person name="Parks D.H."/>
            <person name="Hugenholtz P."/>
        </authorList>
    </citation>
    <scope>NUCLEOTIDE SEQUENCE</scope>
    <source>
        <strain evidence="14">UBA8834</strain>
    </source>
</reference>
<evidence type="ECO:0000256" key="7">
    <source>
        <dbReference type="ARBA" id="ARBA00023224"/>
    </source>
</evidence>
<comment type="subcellular location">
    <subcellularLocation>
        <location evidence="1">Cell membrane</location>
        <topology evidence="1">Multi-pass membrane protein</topology>
    </subcellularLocation>
</comment>
<dbReference type="Pfam" id="PF00672">
    <property type="entry name" value="HAMP"/>
    <property type="match status" value="1"/>
</dbReference>
<dbReference type="InterPro" id="IPR004089">
    <property type="entry name" value="MCPsignal_dom"/>
</dbReference>
<evidence type="ECO:0000256" key="11">
    <source>
        <dbReference type="SAM" id="Phobius"/>
    </source>
</evidence>
<feature type="domain" description="HAMP" evidence="13">
    <location>
        <begin position="382"/>
        <end position="434"/>
    </location>
</feature>
<feature type="coiled-coil region" evidence="10">
    <location>
        <begin position="450"/>
        <end position="481"/>
    </location>
</feature>
<keyword evidence="6 11" id="KW-0472">Membrane</keyword>
<dbReference type="GeneID" id="1444385"/>
<keyword evidence="4 11" id="KW-0812">Transmembrane</keyword>
<dbReference type="PANTHER" id="PTHR32089">
    <property type="entry name" value="METHYL-ACCEPTING CHEMOTAXIS PROTEIN MCPB"/>
    <property type="match status" value="1"/>
</dbReference>
<feature type="coiled-coil region" evidence="10">
    <location>
        <begin position="597"/>
        <end position="733"/>
    </location>
</feature>
<proteinExistence type="inferred from homology"/>
<dbReference type="AlphaFoldDB" id="A0A832T5S9"/>
<evidence type="ECO:0000256" key="8">
    <source>
        <dbReference type="ARBA" id="ARBA00029447"/>
    </source>
</evidence>
<evidence type="ECO:0000313" key="15">
    <source>
        <dbReference type="Proteomes" id="UP000617544"/>
    </source>
</evidence>
<dbReference type="CDD" id="cd11386">
    <property type="entry name" value="MCP_signal"/>
    <property type="match status" value="1"/>
</dbReference>
<evidence type="ECO:0000259" key="12">
    <source>
        <dbReference type="PROSITE" id="PS50111"/>
    </source>
</evidence>
<dbReference type="PROSITE" id="PS50885">
    <property type="entry name" value="HAMP"/>
    <property type="match status" value="1"/>
</dbReference>
<dbReference type="GO" id="GO:0007165">
    <property type="term" value="P:signal transduction"/>
    <property type="evidence" value="ECO:0007669"/>
    <property type="project" value="UniProtKB-KW"/>
</dbReference>
<keyword evidence="3" id="KW-0145">Chemotaxis</keyword>
<dbReference type="Gene3D" id="1.10.287.950">
    <property type="entry name" value="Methyl-accepting chemotaxis protein"/>
    <property type="match status" value="1"/>
</dbReference>
<dbReference type="Pfam" id="PF00015">
    <property type="entry name" value="MCPsignal"/>
    <property type="match status" value="1"/>
</dbReference>